<organism evidence="1 2">
    <name type="scientific">Ralstonia insidiosa</name>
    <dbReference type="NCBI Taxonomy" id="190721"/>
    <lineage>
        <taxon>Bacteria</taxon>
        <taxon>Pseudomonadati</taxon>
        <taxon>Pseudomonadota</taxon>
        <taxon>Betaproteobacteria</taxon>
        <taxon>Burkholderiales</taxon>
        <taxon>Burkholderiaceae</taxon>
        <taxon>Ralstonia</taxon>
    </lineage>
</organism>
<sequence length="103" mass="12316">MNKQPINNVDELISSIFTEAKPSQEFRYRARTVEQTTKRGKVVKFTKYDEIPFATWLTEYLKKTEANFYREYTKNGYTFFSGNDPYPLIYLYPEKDGTIGWTW</sequence>
<proteinExistence type="predicted"/>
<dbReference type="OrthoDB" id="9856547at2"/>
<name>A0A191ZVX7_9RALS</name>
<dbReference type="GeneID" id="61525779"/>
<dbReference type="Proteomes" id="UP000078572">
    <property type="component" value="Chromosome 1"/>
</dbReference>
<evidence type="ECO:0000313" key="2">
    <source>
        <dbReference type="Proteomes" id="UP000078572"/>
    </source>
</evidence>
<gene>
    <name evidence="1" type="ORF">A9Y76_07060</name>
</gene>
<dbReference type="RefSeq" id="WP_064803011.1">
    <property type="nucleotide sequence ID" value="NZ_CP016022.1"/>
</dbReference>
<dbReference type="EMBL" id="CP016022">
    <property type="protein sequence ID" value="ANJ72237.1"/>
    <property type="molecule type" value="Genomic_DNA"/>
</dbReference>
<keyword evidence="2" id="KW-1185">Reference proteome</keyword>
<evidence type="ECO:0000313" key="1">
    <source>
        <dbReference type="EMBL" id="ANJ72237.1"/>
    </source>
</evidence>
<accession>A0A191ZVX7</accession>
<reference evidence="2" key="1">
    <citation type="submission" date="2016-06" db="EMBL/GenBank/DDBJ databases">
        <authorList>
            <person name="Xu Y."/>
            <person name="Nagy A."/>
            <person name="Yan X."/>
            <person name="Kim S.W."/>
            <person name="Haley B."/>
            <person name="Liu N.T."/>
            <person name="Nou X."/>
        </authorList>
    </citation>
    <scope>NUCLEOTIDE SEQUENCE [LARGE SCALE GENOMIC DNA]</scope>
    <source>
        <strain evidence="2">ATCC 49129</strain>
    </source>
</reference>
<protein>
    <submittedName>
        <fullName evidence="1">Uncharacterized protein</fullName>
    </submittedName>
</protein>
<dbReference type="AlphaFoldDB" id="A0A191ZVX7"/>